<evidence type="ECO:0000313" key="2">
    <source>
        <dbReference type="Proteomes" id="UP001061958"/>
    </source>
</evidence>
<gene>
    <name evidence="1" type="ORF">GpartN1_g5776.t1</name>
</gene>
<reference evidence="1" key="1">
    <citation type="journal article" date="2022" name="Proc. Natl. Acad. Sci. U.S.A.">
        <title>Life cycle and functional genomics of the unicellular red alga Galdieria for elucidating algal and plant evolution and industrial use.</title>
        <authorList>
            <person name="Hirooka S."/>
            <person name="Itabashi T."/>
            <person name="Ichinose T.M."/>
            <person name="Onuma R."/>
            <person name="Fujiwara T."/>
            <person name="Yamashita S."/>
            <person name="Jong L.W."/>
            <person name="Tomita R."/>
            <person name="Iwane A.H."/>
            <person name="Miyagishima S.Y."/>
        </authorList>
    </citation>
    <scope>NUCLEOTIDE SEQUENCE</scope>
    <source>
        <strain evidence="1">NBRC 102759</strain>
    </source>
</reference>
<evidence type="ECO:0000313" key="1">
    <source>
        <dbReference type="EMBL" id="GJQ13985.1"/>
    </source>
</evidence>
<organism evidence="1 2">
    <name type="scientific">Galdieria partita</name>
    <dbReference type="NCBI Taxonomy" id="83374"/>
    <lineage>
        <taxon>Eukaryota</taxon>
        <taxon>Rhodophyta</taxon>
        <taxon>Bangiophyceae</taxon>
        <taxon>Galdieriales</taxon>
        <taxon>Galdieriaceae</taxon>
        <taxon>Galdieria</taxon>
    </lineage>
</organism>
<dbReference type="EMBL" id="BQMJ01000049">
    <property type="protein sequence ID" value="GJQ13985.1"/>
    <property type="molecule type" value="Genomic_DNA"/>
</dbReference>
<accession>A0A9C7Q0S8</accession>
<evidence type="ECO:0008006" key="3">
    <source>
        <dbReference type="Google" id="ProtNLM"/>
    </source>
</evidence>
<sequence length="729" mass="83740">MSLGEKWRADSLVQFAVVDREEDVYRVAEQLYDLENNRHELRAETSSPFYRATVPFAPRLFGSGKTTFCLSYLELVQRFRETSLSSFASDPSRKEFFDKLREAVLLYVDLTELEPTNPIEEKRNLKWAVYYLMVETAYLSVGEEPKDEEDVYKKSRTRSYKLVKKIRTILNMRTDQFLLVAFDEVGVLDSRGQYFDLEVNDGRVRPYNDFFGILWELCLEDNVFFIVVGKSKGLSIKNYTASVSKVLLHFISLSPLDSFSIVEFLEKSHLKVRTQCRVCDILCSSSFSVNELAEALLEYTGGVPGLLTRAVNMLLNYVQTRGQPFVLKEECLSCMKEDVFRTVCSKPFVTRISTLDESRRSVLDMLLMMALYRIPFKADDELNSGSYLFDAVTEMGFYRYPIDDNTFQVLFPKMFIINLNNASSFSLLEKILLGSLNMEPVDCFFSSKCRVFEGIVATRLVLILSSKVRNEFRELLGRLSAIWKDMKLPIHGPSPLDYMMSVSRGEARSESNKKRKTYGNNEWERIFHAALYFDRVSIPVEANSYSPDIMFKLQSPVKLKFLMVGVAFKGLRKSEGIGWSDIIEEAKKFLYPVFNEFLSQALECYHCMLIIVSTKLALNVASELGNQSRCYTSGMRIGGNSFTIPPNCELVILCERDVEMLIDREILNGLERAFSTSDNPPFGDLGFNLLRRARDSFMSLQESWNSYNSSVRSIIGSARCEWNMFENIL</sequence>
<reference evidence="1" key="2">
    <citation type="submission" date="2022-01" db="EMBL/GenBank/DDBJ databases">
        <authorList>
            <person name="Hirooka S."/>
            <person name="Miyagishima S.Y."/>
        </authorList>
    </citation>
    <scope>NUCLEOTIDE SEQUENCE</scope>
    <source>
        <strain evidence="1">NBRC 102759</strain>
    </source>
</reference>
<dbReference type="AlphaFoldDB" id="A0A9C7Q0S8"/>
<comment type="caution">
    <text evidence="1">The sequence shown here is derived from an EMBL/GenBank/DDBJ whole genome shotgun (WGS) entry which is preliminary data.</text>
</comment>
<name>A0A9C7Q0S8_9RHOD</name>
<dbReference type="Proteomes" id="UP001061958">
    <property type="component" value="Unassembled WGS sequence"/>
</dbReference>
<dbReference type="SUPFAM" id="SSF52540">
    <property type="entry name" value="P-loop containing nucleoside triphosphate hydrolases"/>
    <property type="match status" value="1"/>
</dbReference>
<proteinExistence type="predicted"/>
<protein>
    <recommendedName>
        <fullName evidence="3">Archaeal ATPase</fullName>
    </recommendedName>
</protein>
<dbReference type="InterPro" id="IPR027417">
    <property type="entry name" value="P-loop_NTPase"/>
</dbReference>
<keyword evidence="2" id="KW-1185">Reference proteome</keyword>